<dbReference type="RefSeq" id="WP_108381117.1">
    <property type="nucleotide sequence ID" value="NZ_CP028858.1"/>
</dbReference>
<gene>
    <name evidence="3" type="ORF">HARCEL1_02970</name>
</gene>
<dbReference type="KEGG" id="harc:HARCEL1_02970"/>
<dbReference type="Pfam" id="PF07790">
    <property type="entry name" value="Pilin_N"/>
    <property type="match status" value="1"/>
</dbReference>
<organism evidence="3 4">
    <name type="scientific">Halococcoides cellulosivorans</name>
    <dbReference type="NCBI Taxonomy" id="1679096"/>
    <lineage>
        <taxon>Archaea</taxon>
        <taxon>Methanobacteriati</taxon>
        <taxon>Methanobacteriota</taxon>
        <taxon>Stenosarchaea group</taxon>
        <taxon>Halobacteria</taxon>
        <taxon>Halobacteriales</taxon>
        <taxon>Haloarculaceae</taxon>
        <taxon>Halococcoides</taxon>
    </lineage>
</organism>
<protein>
    <submittedName>
        <fullName evidence="3">Type IV pilin</fullName>
    </submittedName>
</protein>
<feature type="transmembrane region" description="Helical" evidence="1">
    <location>
        <begin position="12"/>
        <end position="38"/>
    </location>
</feature>
<keyword evidence="1" id="KW-0472">Membrane</keyword>
<proteinExistence type="predicted"/>
<evidence type="ECO:0000259" key="2">
    <source>
        <dbReference type="Pfam" id="PF07790"/>
    </source>
</evidence>
<accession>A0A2R4WYX7</accession>
<evidence type="ECO:0000313" key="3">
    <source>
        <dbReference type="EMBL" id="AWB26748.1"/>
    </source>
</evidence>
<dbReference type="EMBL" id="CP028858">
    <property type="protein sequence ID" value="AWB26748.1"/>
    <property type="molecule type" value="Genomic_DNA"/>
</dbReference>
<keyword evidence="1" id="KW-1133">Transmembrane helix</keyword>
<reference evidence="3 4" key="1">
    <citation type="submission" date="2018-04" db="EMBL/GenBank/DDBJ databases">
        <title>Halococcoides cellulosivorans gen. nov., sp. nov., an extremely halophilic cellulose-utilizing haloarchaeon from hypersaline lakes.</title>
        <authorList>
            <person name="Sorokin D.Y."/>
            <person name="Toshchakov S.V."/>
            <person name="Samarov N.I."/>
            <person name="Korzhenkov A."/>
            <person name="Kublanov I.V."/>
        </authorList>
    </citation>
    <scope>NUCLEOTIDE SEQUENCE [LARGE SCALE GENOMIC DNA]</scope>
    <source>
        <strain evidence="3 4">HArcel1</strain>
    </source>
</reference>
<evidence type="ECO:0000313" key="4">
    <source>
        <dbReference type="Proteomes" id="UP000244727"/>
    </source>
</evidence>
<feature type="domain" description="Archaeal Type IV pilin N-terminal" evidence="2">
    <location>
        <begin position="11"/>
        <end position="88"/>
    </location>
</feature>
<name>A0A2R4WYX7_9EURY</name>
<dbReference type="AlphaFoldDB" id="A0A2R4WYX7"/>
<sequence length="148" mass="15193">MHIPPPFEDARAASPVIGVIFAVALTLVVALAGATFVLSTTDATADSVTLGPEASFDIDWDGDPTSSGAVTITHTGGEAVPGDRLVVRGTSGDGTTAVETVWRDSGTVSPGDTYTVPDVGATDHLRLVWTSPDSDRTVVYASWTGPHA</sequence>
<evidence type="ECO:0000256" key="1">
    <source>
        <dbReference type="SAM" id="Phobius"/>
    </source>
</evidence>
<keyword evidence="1" id="KW-0812">Transmembrane</keyword>
<dbReference type="InterPro" id="IPR012859">
    <property type="entry name" value="Pilin_N_archaeal"/>
</dbReference>
<keyword evidence="4" id="KW-1185">Reference proteome</keyword>
<dbReference type="Proteomes" id="UP000244727">
    <property type="component" value="Chromosome"/>
</dbReference>
<dbReference type="GeneID" id="36511435"/>